<comment type="caution">
    <text evidence="1">The sequence shown here is derived from an EMBL/GenBank/DDBJ whole genome shotgun (WGS) entry which is preliminary data.</text>
</comment>
<dbReference type="AlphaFoldDB" id="A0ABD3GG42"/>
<accession>A0ABD3GG42</accession>
<evidence type="ECO:0000313" key="1">
    <source>
        <dbReference type="EMBL" id="KAL3677137.1"/>
    </source>
</evidence>
<gene>
    <name evidence="1" type="ORF">R1sor_027085</name>
</gene>
<evidence type="ECO:0000313" key="2">
    <source>
        <dbReference type="Proteomes" id="UP001633002"/>
    </source>
</evidence>
<keyword evidence="2" id="KW-1185">Reference proteome</keyword>
<reference evidence="1 2" key="1">
    <citation type="submission" date="2024-09" db="EMBL/GenBank/DDBJ databases">
        <title>Chromosome-scale assembly of Riccia sorocarpa.</title>
        <authorList>
            <person name="Paukszto L."/>
        </authorList>
    </citation>
    <scope>NUCLEOTIDE SEQUENCE [LARGE SCALE GENOMIC DNA]</scope>
    <source>
        <strain evidence="1">LP-2024</strain>
        <tissue evidence="1">Aerial parts of the thallus</tissue>
    </source>
</reference>
<proteinExistence type="predicted"/>
<name>A0ABD3GG42_9MARC</name>
<protein>
    <submittedName>
        <fullName evidence="1">Uncharacterized protein</fullName>
    </submittedName>
</protein>
<dbReference type="EMBL" id="JBJQOH010000008">
    <property type="protein sequence ID" value="KAL3677137.1"/>
    <property type="molecule type" value="Genomic_DNA"/>
</dbReference>
<dbReference type="Proteomes" id="UP001633002">
    <property type="component" value="Unassembled WGS sequence"/>
</dbReference>
<sequence length="141" mass="16055">MADDEQVENKVVVALTMVDDEHVDDEVIVVDEKSSQEIVMVVVDSDNESSVDDEAMEETMMDNRFEKSLDEILDGLASFRRSLVENKVIVTLTMVDDEHVDDEHVDDEVIVVDDKSSQEIVKSLLTVTTNPVSRTKRWKKR</sequence>
<organism evidence="1 2">
    <name type="scientific">Riccia sorocarpa</name>
    <dbReference type="NCBI Taxonomy" id="122646"/>
    <lineage>
        <taxon>Eukaryota</taxon>
        <taxon>Viridiplantae</taxon>
        <taxon>Streptophyta</taxon>
        <taxon>Embryophyta</taxon>
        <taxon>Marchantiophyta</taxon>
        <taxon>Marchantiopsida</taxon>
        <taxon>Marchantiidae</taxon>
        <taxon>Marchantiales</taxon>
        <taxon>Ricciaceae</taxon>
        <taxon>Riccia</taxon>
    </lineage>
</organism>